<sequence length="74" mass="8311">MRLGNTVLAPTEPLSSVTAKHTPRMRNALAGYAFVSSFGTLIPHYKGKEAETQPYRSRWWPFHSLISPSYFPGT</sequence>
<evidence type="ECO:0000313" key="2">
    <source>
        <dbReference type="Proteomes" id="UP001055811"/>
    </source>
</evidence>
<gene>
    <name evidence="1" type="ORF">L2E82_15723</name>
</gene>
<reference evidence="1 2" key="2">
    <citation type="journal article" date="2022" name="Mol. Ecol. Resour.">
        <title>The genomes of chicory, endive, great burdock and yacon provide insights into Asteraceae paleo-polyploidization history and plant inulin production.</title>
        <authorList>
            <person name="Fan W."/>
            <person name="Wang S."/>
            <person name="Wang H."/>
            <person name="Wang A."/>
            <person name="Jiang F."/>
            <person name="Liu H."/>
            <person name="Zhao H."/>
            <person name="Xu D."/>
            <person name="Zhang Y."/>
        </authorList>
    </citation>
    <scope>NUCLEOTIDE SEQUENCE [LARGE SCALE GENOMIC DNA]</scope>
    <source>
        <strain evidence="2">cv. Punajuju</strain>
        <tissue evidence="1">Leaves</tissue>
    </source>
</reference>
<proteinExistence type="predicted"/>
<accession>A0ACB9F402</accession>
<protein>
    <submittedName>
        <fullName evidence="1">Uncharacterized protein</fullName>
    </submittedName>
</protein>
<reference evidence="2" key="1">
    <citation type="journal article" date="2022" name="Mol. Ecol. Resour.">
        <title>The genomes of chicory, endive, great burdock and yacon provide insights into Asteraceae palaeo-polyploidization history and plant inulin production.</title>
        <authorList>
            <person name="Fan W."/>
            <person name="Wang S."/>
            <person name="Wang H."/>
            <person name="Wang A."/>
            <person name="Jiang F."/>
            <person name="Liu H."/>
            <person name="Zhao H."/>
            <person name="Xu D."/>
            <person name="Zhang Y."/>
        </authorList>
    </citation>
    <scope>NUCLEOTIDE SEQUENCE [LARGE SCALE GENOMIC DNA]</scope>
    <source>
        <strain evidence="2">cv. Punajuju</strain>
    </source>
</reference>
<dbReference type="EMBL" id="CM042011">
    <property type="protein sequence ID" value="KAI3765681.1"/>
    <property type="molecule type" value="Genomic_DNA"/>
</dbReference>
<comment type="caution">
    <text evidence="1">The sequence shown here is derived from an EMBL/GenBank/DDBJ whole genome shotgun (WGS) entry which is preliminary data.</text>
</comment>
<organism evidence="1 2">
    <name type="scientific">Cichorium intybus</name>
    <name type="common">Chicory</name>
    <dbReference type="NCBI Taxonomy" id="13427"/>
    <lineage>
        <taxon>Eukaryota</taxon>
        <taxon>Viridiplantae</taxon>
        <taxon>Streptophyta</taxon>
        <taxon>Embryophyta</taxon>
        <taxon>Tracheophyta</taxon>
        <taxon>Spermatophyta</taxon>
        <taxon>Magnoliopsida</taxon>
        <taxon>eudicotyledons</taxon>
        <taxon>Gunneridae</taxon>
        <taxon>Pentapetalae</taxon>
        <taxon>asterids</taxon>
        <taxon>campanulids</taxon>
        <taxon>Asterales</taxon>
        <taxon>Asteraceae</taxon>
        <taxon>Cichorioideae</taxon>
        <taxon>Cichorieae</taxon>
        <taxon>Cichoriinae</taxon>
        <taxon>Cichorium</taxon>
    </lineage>
</organism>
<evidence type="ECO:0000313" key="1">
    <source>
        <dbReference type="EMBL" id="KAI3765681.1"/>
    </source>
</evidence>
<name>A0ACB9F402_CICIN</name>
<keyword evidence="2" id="KW-1185">Reference proteome</keyword>
<dbReference type="Proteomes" id="UP001055811">
    <property type="component" value="Linkage Group LG03"/>
</dbReference>